<dbReference type="EC" id="2.4.1.227" evidence="10"/>
<evidence type="ECO:0000256" key="4">
    <source>
        <dbReference type="ARBA" id="ARBA00022679"/>
    </source>
</evidence>
<evidence type="ECO:0000256" key="3">
    <source>
        <dbReference type="ARBA" id="ARBA00022676"/>
    </source>
</evidence>
<evidence type="ECO:0000256" key="5">
    <source>
        <dbReference type="ARBA" id="ARBA00022960"/>
    </source>
</evidence>
<feature type="domain" description="Glycosyl transferase family 28 C-terminal" evidence="12">
    <location>
        <begin position="181"/>
        <end position="343"/>
    </location>
</feature>
<gene>
    <name evidence="10" type="primary">murG</name>
    <name evidence="13" type="ORF">SAMN05443662_0442</name>
</gene>
<evidence type="ECO:0000256" key="10">
    <source>
        <dbReference type="HAMAP-Rule" id="MF_00033"/>
    </source>
</evidence>
<dbReference type="UniPathway" id="UPA00219"/>
<dbReference type="GO" id="GO:0008360">
    <property type="term" value="P:regulation of cell shape"/>
    <property type="evidence" value="ECO:0007669"/>
    <property type="project" value="UniProtKB-KW"/>
</dbReference>
<evidence type="ECO:0000256" key="2">
    <source>
        <dbReference type="ARBA" id="ARBA00022618"/>
    </source>
</evidence>
<dbReference type="InterPro" id="IPR007235">
    <property type="entry name" value="Glyco_trans_28_C"/>
</dbReference>
<dbReference type="InterPro" id="IPR006009">
    <property type="entry name" value="GlcNAc_MurG"/>
</dbReference>
<dbReference type="PANTHER" id="PTHR21015">
    <property type="entry name" value="UDP-N-ACETYLGLUCOSAMINE--N-ACETYLMURAMYL-(PENTAPEPTIDE) PYROPHOSPHORYL-UNDECAPRENOL N-ACETYLGLUCOSAMINE TRANSFERASE 1"/>
    <property type="match status" value="1"/>
</dbReference>
<evidence type="ECO:0000259" key="11">
    <source>
        <dbReference type="Pfam" id="PF03033"/>
    </source>
</evidence>
<keyword evidence="7 10" id="KW-0472">Membrane</keyword>
<keyword evidence="6 10" id="KW-0573">Peptidoglycan synthesis</keyword>
<keyword evidence="4 10" id="KW-0808">Transferase</keyword>
<comment type="pathway">
    <text evidence="10">Cell wall biogenesis; peptidoglycan biosynthesis.</text>
</comment>
<evidence type="ECO:0000256" key="1">
    <source>
        <dbReference type="ARBA" id="ARBA00022475"/>
    </source>
</evidence>
<dbReference type="Proteomes" id="UP000198461">
    <property type="component" value="Unassembled WGS sequence"/>
</dbReference>
<dbReference type="InterPro" id="IPR004276">
    <property type="entry name" value="GlycoTrans_28_N"/>
</dbReference>
<dbReference type="STRING" id="364032.SAMN05443662_0442"/>
<feature type="binding site" evidence="10">
    <location>
        <begin position="260"/>
        <end position="265"/>
    </location>
    <ligand>
        <name>UDP-N-acetyl-alpha-D-glucosamine</name>
        <dbReference type="ChEBI" id="CHEBI:57705"/>
    </ligand>
</feature>
<evidence type="ECO:0000259" key="12">
    <source>
        <dbReference type="Pfam" id="PF04101"/>
    </source>
</evidence>
<evidence type="ECO:0000313" key="14">
    <source>
        <dbReference type="Proteomes" id="UP000198461"/>
    </source>
</evidence>
<feature type="binding site" evidence="10">
    <location>
        <position position="164"/>
    </location>
    <ligand>
        <name>UDP-N-acetyl-alpha-D-glucosamine</name>
        <dbReference type="ChEBI" id="CHEBI:57705"/>
    </ligand>
</feature>
<evidence type="ECO:0000256" key="8">
    <source>
        <dbReference type="ARBA" id="ARBA00023306"/>
    </source>
</evidence>
<dbReference type="GO" id="GO:0005975">
    <property type="term" value="P:carbohydrate metabolic process"/>
    <property type="evidence" value="ECO:0007669"/>
    <property type="project" value="InterPro"/>
</dbReference>
<comment type="similarity">
    <text evidence="10">Belongs to the glycosyltransferase 28 family. MurG subfamily.</text>
</comment>
<feature type="binding site" evidence="10">
    <location>
        <begin position="12"/>
        <end position="14"/>
    </location>
    <ligand>
        <name>UDP-N-acetyl-alpha-D-glucosamine</name>
        <dbReference type="ChEBI" id="CHEBI:57705"/>
    </ligand>
</feature>
<keyword evidence="14" id="KW-1185">Reference proteome</keyword>
<evidence type="ECO:0000313" key="13">
    <source>
        <dbReference type="EMBL" id="SIN74871.1"/>
    </source>
</evidence>
<evidence type="ECO:0000256" key="7">
    <source>
        <dbReference type="ARBA" id="ARBA00023136"/>
    </source>
</evidence>
<keyword evidence="8 10" id="KW-0131">Cell cycle</keyword>
<keyword evidence="1 10" id="KW-1003">Cell membrane</keyword>
<evidence type="ECO:0000256" key="6">
    <source>
        <dbReference type="ARBA" id="ARBA00022984"/>
    </source>
</evidence>
<dbReference type="SUPFAM" id="SSF53756">
    <property type="entry name" value="UDP-Glycosyltransferase/glycogen phosphorylase"/>
    <property type="match status" value="1"/>
</dbReference>
<evidence type="ECO:0000256" key="9">
    <source>
        <dbReference type="ARBA" id="ARBA00023316"/>
    </source>
</evidence>
<comment type="catalytic activity">
    <reaction evidence="10">
        <text>di-trans,octa-cis-undecaprenyl diphospho-N-acetyl-alpha-D-muramoyl-L-alanyl-D-glutamyl-meso-2,6-diaminopimeloyl-D-alanyl-D-alanine + UDP-N-acetyl-alpha-D-glucosamine = di-trans,octa-cis-undecaprenyl diphospho-[N-acetyl-alpha-D-glucosaminyl-(1-&gt;4)]-N-acetyl-alpha-D-muramoyl-L-alanyl-D-glutamyl-meso-2,6-diaminopimeloyl-D-alanyl-D-alanine + UDP + H(+)</text>
        <dbReference type="Rhea" id="RHEA:31227"/>
        <dbReference type="ChEBI" id="CHEBI:15378"/>
        <dbReference type="ChEBI" id="CHEBI:57705"/>
        <dbReference type="ChEBI" id="CHEBI:58223"/>
        <dbReference type="ChEBI" id="CHEBI:61387"/>
        <dbReference type="ChEBI" id="CHEBI:61388"/>
        <dbReference type="EC" id="2.4.1.227"/>
    </reaction>
</comment>
<dbReference type="HAMAP" id="MF_00033">
    <property type="entry name" value="MurG"/>
    <property type="match status" value="1"/>
</dbReference>
<dbReference type="GO" id="GO:0051991">
    <property type="term" value="F:UDP-N-acetyl-D-glucosamine:N-acetylmuramoyl-L-alanyl-D-glutamyl-meso-2,6-diaminopimelyl-D-alanyl-D-alanine-diphosphoundecaprenol 4-beta-N-acetylglucosaminlytransferase activity"/>
    <property type="evidence" value="ECO:0007669"/>
    <property type="project" value="RHEA"/>
</dbReference>
<dbReference type="NCBIfam" id="TIGR01133">
    <property type="entry name" value="murG"/>
    <property type="match status" value="1"/>
</dbReference>
<protein>
    <recommendedName>
        <fullName evidence="10">UDP-N-acetylglucosamine--N-acetylmuramyl-(pentapeptide) pyrophosphoryl-undecaprenol N-acetylglucosamine transferase</fullName>
        <ecNumber evidence="10">2.4.1.227</ecNumber>
    </recommendedName>
    <alternativeName>
        <fullName evidence="10">Undecaprenyl-PP-MurNAc-pentapeptide-UDPGlcNAc GlcNAc transferase</fullName>
    </alternativeName>
</protein>
<dbReference type="GO" id="GO:0009252">
    <property type="term" value="P:peptidoglycan biosynthetic process"/>
    <property type="evidence" value="ECO:0007669"/>
    <property type="project" value="UniProtKB-UniRule"/>
</dbReference>
<keyword evidence="3 10" id="KW-0328">Glycosyltransferase</keyword>
<dbReference type="Pfam" id="PF04101">
    <property type="entry name" value="Glyco_tran_28_C"/>
    <property type="match status" value="1"/>
</dbReference>
<name>A0A1N6DVT5_9GAMM</name>
<dbReference type="Gene3D" id="3.40.50.2000">
    <property type="entry name" value="Glycogen Phosphorylase B"/>
    <property type="match status" value="2"/>
</dbReference>
<dbReference type="EMBL" id="FSRE01000001">
    <property type="protein sequence ID" value="SIN74871.1"/>
    <property type="molecule type" value="Genomic_DNA"/>
</dbReference>
<dbReference type="AlphaFoldDB" id="A0A1N6DVT5"/>
<dbReference type="RefSeq" id="WP_200770532.1">
    <property type="nucleotide sequence ID" value="NZ_FSRE01000001.1"/>
</dbReference>
<dbReference type="GO" id="GO:0005886">
    <property type="term" value="C:plasma membrane"/>
    <property type="evidence" value="ECO:0007669"/>
    <property type="project" value="UniProtKB-SubCell"/>
</dbReference>
<feature type="domain" description="Glycosyltransferase family 28 N-terminal" evidence="11">
    <location>
        <begin position="6"/>
        <end position="142"/>
    </location>
</feature>
<accession>A0A1N6DVT5</accession>
<dbReference type="Pfam" id="PF03033">
    <property type="entry name" value="Glyco_transf_28"/>
    <property type="match status" value="1"/>
</dbReference>
<keyword evidence="5 10" id="KW-0133">Cell shape</keyword>
<feature type="binding site" evidence="10">
    <location>
        <position position="286"/>
    </location>
    <ligand>
        <name>UDP-N-acetyl-alpha-D-glucosamine</name>
        <dbReference type="ChEBI" id="CHEBI:57705"/>
    </ligand>
</feature>
<dbReference type="GO" id="GO:0050511">
    <property type="term" value="F:undecaprenyldiphospho-muramoylpentapeptide beta-N-acetylglucosaminyltransferase activity"/>
    <property type="evidence" value="ECO:0007669"/>
    <property type="project" value="UniProtKB-UniRule"/>
</dbReference>
<proteinExistence type="inferred from homology"/>
<keyword evidence="9 10" id="KW-0961">Cell wall biogenesis/degradation</keyword>
<reference evidence="14" key="1">
    <citation type="submission" date="2016-11" db="EMBL/GenBank/DDBJ databases">
        <authorList>
            <person name="Varghese N."/>
            <person name="Submissions S."/>
        </authorList>
    </citation>
    <scope>NUCLEOTIDE SEQUENCE [LARGE SCALE GENOMIC DNA]</scope>
    <source>
        <strain evidence="14">DSM 17737</strain>
    </source>
</reference>
<feature type="binding site" evidence="10">
    <location>
        <position position="124"/>
    </location>
    <ligand>
        <name>UDP-N-acetyl-alpha-D-glucosamine</name>
        <dbReference type="ChEBI" id="CHEBI:57705"/>
    </ligand>
</feature>
<dbReference type="CDD" id="cd03785">
    <property type="entry name" value="GT28_MurG"/>
    <property type="match status" value="1"/>
</dbReference>
<sequence length="354" mass="37769">MLERMTIMAGGTGGHVFPGLAIAEVFRERGVQVAWIGTEGGMEAEWVRRAGIPFDAIAIRGLRGKGLAGWLKAPWNVARATMQARRILQQQGAQAVLSMGGFVCGPGGLAAKTLGLPLFIHEQNAVPGLTNRLLAPFAQAVFAAFPLKHHSLGQRVQVVGNPVRREIVAVPPLTPHEPCHLLVVGGSRGALALNETVPAALALLPEGSRPEVWHQTGMATYDAAVAAYARHGIRARIEPFIDNMAQAYAWADLVVSRSGALTVSELMAAGRPAIMVPFPHAVDDHQRANAEVIEAIGAGTCIVQQALTPERLAAALQDWCQSDRLMSAAEAMRAHARTDAAEKIVATIMEYHAR</sequence>
<dbReference type="GO" id="GO:0051301">
    <property type="term" value="P:cell division"/>
    <property type="evidence" value="ECO:0007669"/>
    <property type="project" value="UniProtKB-KW"/>
</dbReference>
<comment type="subcellular location">
    <subcellularLocation>
        <location evidence="10">Cell membrane</location>
        <topology evidence="10">Peripheral membrane protein</topology>
        <orientation evidence="10">Cytoplasmic side</orientation>
    </subcellularLocation>
</comment>
<feature type="binding site" evidence="10">
    <location>
        <position position="241"/>
    </location>
    <ligand>
        <name>UDP-N-acetyl-alpha-D-glucosamine</name>
        <dbReference type="ChEBI" id="CHEBI:57705"/>
    </ligand>
</feature>
<comment type="function">
    <text evidence="10">Cell wall formation. Catalyzes the transfer of a GlcNAc subunit on undecaprenyl-pyrophosphoryl-MurNAc-pentapeptide (lipid intermediate I) to form undecaprenyl-pyrophosphoryl-MurNAc-(pentapeptide)GlcNAc (lipid intermediate II).</text>
</comment>
<organism evidence="13 14">
    <name type="scientific">Sulfurivirga caldicuralii</name>
    <dbReference type="NCBI Taxonomy" id="364032"/>
    <lineage>
        <taxon>Bacteria</taxon>
        <taxon>Pseudomonadati</taxon>
        <taxon>Pseudomonadota</taxon>
        <taxon>Gammaproteobacteria</taxon>
        <taxon>Thiotrichales</taxon>
        <taxon>Piscirickettsiaceae</taxon>
        <taxon>Sulfurivirga</taxon>
    </lineage>
</organism>
<feature type="binding site" evidence="10">
    <location>
        <position position="187"/>
    </location>
    <ligand>
        <name>UDP-N-acetyl-alpha-D-glucosamine</name>
        <dbReference type="ChEBI" id="CHEBI:57705"/>
    </ligand>
</feature>
<dbReference type="GO" id="GO:0071555">
    <property type="term" value="P:cell wall organization"/>
    <property type="evidence" value="ECO:0007669"/>
    <property type="project" value="UniProtKB-KW"/>
</dbReference>
<keyword evidence="2 10" id="KW-0132">Cell division</keyword>
<dbReference type="PANTHER" id="PTHR21015:SF22">
    <property type="entry name" value="GLYCOSYLTRANSFERASE"/>
    <property type="match status" value="1"/>
</dbReference>